<dbReference type="RefSeq" id="WP_276265836.1">
    <property type="nucleotide sequence ID" value="NZ_JARJLM010000315.1"/>
</dbReference>
<proteinExistence type="predicted"/>
<keyword evidence="1" id="KW-0863">Zinc-finger</keyword>
<organism evidence="3 4">
    <name type="scientific">Cupriavidus basilensis</name>
    <dbReference type="NCBI Taxonomy" id="68895"/>
    <lineage>
        <taxon>Bacteria</taxon>
        <taxon>Pseudomonadati</taxon>
        <taxon>Pseudomonadota</taxon>
        <taxon>Betaproteobacteria</taxon>
        <taxon>Burkholderiales</taxon>
        <taxon>Burkholderiaceae</taxon>
        <taxon>Cupriavidus</taxon>
    </lineage>
</organism>
<accession>A0ABT6AQL2</accession>
<sequence length="571" mass="64186">MKFRYQYYGGTTVEDSHAAQAFQFAPDTLRPPTWFDGVLRRDGLTHLYFREALSALHDVVVSDMRTRGRDRTAYRQWCEANEQTLLARFMAGAGELKQRAEALGAELTSLRAQKSAVLKPFYAAQQKYFDWLYNANRDAWYVLDPVITVHPDRLLFEAFSQDESSYCAVSVSHDVFARIGGMACGTTNIDYSASLYDEFQKIRDYKETRFGVDPAGFSVSVGDDPALREEKIELPDSWLRGFMQVSSAMALPATVLDLHPMDLHSICAVLRQHRERGGPRSIRFELSPNATPRLVFEPWDIVLPTRRSQLLGATLTQPRTIRLWGRRRLLTLERLIGLATRVRVHLLESGMPSFWVVELGEVTVTLGLTGWSASDWSASARFNLLAPRHAVSDAAKLQVAQDLQRHWQATPGEIAARTGLPEADVRAALASWLQAGRAVYDLPAARFAWRELSRDPLMLEQLLLDSTEEDAALKLVHAGSVKLTGIERDESRLRIRGEVRQGRQSASPQLSLDADEQITDAHCTCNHYRQNRLRRGPCSHMLALRLLAQPRLDALRLAAAATAADKEGMES</sequence>
<evidence type="ECO:0000259" key="2">
    <source>
        <dbReference type="PROSITE" id="PS50966"/>
    </source>
</evidence>
<dbReference type="PROSITE" id="PS50966">
    <property type="entry name" value="ZF_SWIM"/>
    <property type="match status" value="1"/>
</dbReference>
<dbReference type="Proteomes" id="UP001216674">
    <property type="component" value="Unassembled WGS sequence"/>
</dbReference>
<reference evidence="3 4" key="1">
    <citation type="submission" date="2023-03" db="EMBL/GenBank/DDBJ databases">
        <title>Draft assemblies of triclosan tolerant bacteria isolated from returned activated sludge.</title>
        <authorList>
            <person name="Van Hamelsveld S."/>
        </authorList>
    </citation>
    <scope>NUCLEOTIDE SEQUENCE [LARGE SCALE GENOMIC DNA]</scope>
    <source>
        <strain evidence="3 4">GW210010_S58</strain>
    </source>
</reference>
<evidence type="ECO:0000313" key="4">
    <source>
        <dbReference type="Proteomes" id="UP001216674"/>
    </source>
</evidence>
<dbReference type="InterPro" id="IPR007527">
    <property type="entry name" value="Znf_SWIM"/>
</dbReference>
<gene>
    <name evidence="3" type="ORF">P3W85_18335</name>
</gene>
<keyword evidence="1" id="KW-0479">Metal-binding</keyword>
<evidence type="ECO:0000256" key="1">
    <source>
        <dbReference type="PROSITE-ProRule" id="PRU00325"/>
    </source>
</evidence>
<keyword evidence="4" id="KW-1185">Reference proteome</keyword>
<keyword evidence="1" id="KW-0862">Zinc</keyword>
<evidence type="ECO:0000313" key="3">
    <source>
        <dbReference type="EMBL" id="MDF3834901.1"/>
    </source>
</evidence>
<comment type="caution">
    <text evidence="3">The sequence shown here is derived from an EMBL/GenBank/DDBJ whole genome shotgun (WGS) entry which is preliminary data.</text>
</comment>
<protein>
    <submittedName>
        <fullName evidence="3">SWIM zinc finger family protein</fullName>
    </submittedName>
</protein>
<feature type="domain" description="SWIM-type" evidence="2">
    <location>
        <begin position="508"/>
        <end position="549"/>
    </location>
</feature>
<name>A0ABT6AQL2_9BURK</name>
<dbReference type="EMBL" id="JARJLM010000315">
    <property type="protein sequence ID" value="MDF3834901.1"/>
    <property type="molecule type" value="Genomic_DNA"/>
</dbReference>